<reference evidence="1 2" key="1">
    <citation type="journal article" date="2020" name="ISME J.">
        <title>Comparative genomics reveals insights into cyanobacterial evolution and habitat adaptation.</title>
        <authorList>
            <person name="Chen M.Y."/>
            <person name="Teng W.K."/>
            <person name="Zhao L."/>
            <person name="Hu C.X."/>
            <person name="Zhou Y.K."/>
            <person name="Han B.P."/>
            <person name="Song L.R."/>
            <person name="Shu W.S."/>
        </authorList>
    </citation>
    <scope>NUCLEOTIDE SEQUENCE [LARGE SCALE GENOMIC DNA]</scope>
    <source>
        <strain evidence="1 2">FACHB-1370</strain>
    </source>
</reference>
<evidence type="ECO:0000313" key="2">
    <source>
        <dbReference type="Proteomes" id="UP000641954"/>
    </source>
</evidence>
<dbReference type="Proteomes" id="UP000641954">
    <property type="component" value="Unassembled WGS sequence"/>
</dbReference>
<gene>
    <name evidence="1" type="ORF">H6G72_05835</name>
</gene>
<sequence>MDYKRQNFWQIYENIFYFFDFSDINSLCLASNYARFTPEVKSLLKQFIDETEIFFNQCEDIN</sequence>
<dbReference type="RefSeq" id="WP_190877562.1">
    <property type="nucleotide sequence ID" value="NZ_JACJSK010000006.1"/>
</dbReference>
<proteinExistence type="predicted"/>
<protein>
    <submittedName>
        <fullName evidence="1">Uncharacterized protein</fullName>
    </submittedName>
</protein>
<accession>A0ABR8E9S5</accession>
<evidence type="ECO:0000313" key="1">
    <source>
        <dbReference type="EMBL" id="MBD2543381.1"/>
    </source>
</evidence>
<name>A0ABR8E9S5_9CYAN</name>
<organism evidence="1 2">
    <name type="scientific">Planktothricoides raciborskii FACHB-1370</name>
    <dbReference type="NCBI Taxonomy" id="2949576"/>
    <lineage>
        <taxon>Bacteria</taxon>
        <taxon>Bacillati</taxon>
        <taxon>Cyanobacteriota</taxon>
        <taxon>Cyanophyceae</taxon>
        <taxon>Oscillatoriophycideae</taxon>
        <taxon>Oscillatoriales</taxon>
        <taxon>Oscillatoriaceae</taxon>
        <taxon>Planktothricoides</taxon>
    </lineage>
</organism>
<dbReference type="EMBL" id="JACJSK010000006">
    <property type="protein sequence ID" value="MBD2543381.1"/>
    <property type="molecule type" value="Genomic_DNA"/>
</dbReference>
<comment type="caution">
    <text evidence="1">The sequence shown here is derived from an EMBL/GenBank/DDBJ whole genome shotgun (WGS) entry which is preliminary data.</text>
</comment>
<keyword evidence="2" id="KW-1185">Reference proteome</keyword>